<name>A0A6I4TJU4_9SPHN</name>
<proteinExistence type="predicted"/>
<dbReference type="OrthoDB" id="7877252at2"/>
<evidence type="ECO:0000313" key="2">
    <source>
        <dbReference type="Proteomes" id="UP000432727"/>
    </source>
</evidence>
<organism evidence="1 2">
    <name type="scientific">Qipengyuania aquimaris</name>
    <dbReference type="NCBI Taxonomy" id="255984"/>
    <lineage>
        <taxon>Bacteria</taxon>
        <taxon>Pseudomonadati</taxon>
        <taxon>Pseudomonadota</taxon>
        <taxon>Alphaproteobacteria</taxon>
        <taxon>Sphingomonadales</taxon>
        <taxon>Erythrobacteraceae</taxon>
        <taxon>Qipengyuania</taxon>
    </lineage>
</organism>
<evidence type="ECO:0000313" key="1">
    <source>
        <dbReference type="EMBL" id="MXO94853.1"/>
    </source>
</evidence>
<reference evidence="1 2" key="1">
    <citation type="submission" date="2019-12" db="EMBL/GenBank/DDBJ databases">
        <title>Genomic-based taxomic classification of the family Erythrobacteraceae.</title>
        <authorList>
            <person name="Xu L."/>
        </authorList>
    </citation>
    <scope>NUCLEOTIDE SEQUENCE [LARGE SCALE GENOMIC DNA]</scope>
    <source>
        <strain evidence="1 2">JCM 12189</strain>
    </source>
</reference>
<protein>
    <submittedName>
        <fullName evidence="1">Uncharacterized protein</fullName>
    </submittedName>
</protein>
<keyword evidence="2" id="KW-1185">Reference proteome</keyword>
<dbReference type="Proteomes" id="UP000432727">
    <property type="component" value="Unassembled WGS sequence"/>
</dbReference>
<dbReference type="RefSeq" id="WP_160594232.1">
    <property type="nucleotide sequence ID" value="NZ_WTYI01000001.1"/>
</dbReference>
<accession>A0A6I4TJU4</accession>
<dbReference type="EMBL" id="WTYI01000001">
    <property type="protein sequence ID" value="MXO94853.1"/>
    <property type="molecule type" value="Genomic_DNA"/>
</dbReference>
<dbReference type="AlphaFoldDB" id="A0A6I4TJU4"/>
<comment type="caution">
    <text evidence="1">The sequence shown here is derived from an EMBL/GenBank/DDBJ whole genome shotgun (WGS) entry which is preliminary data.</text>
</comment>
<gene>
    <name evidence="1" type="ORF">GRI34_00285</name>
</gene>
<sequence length="76" mass="8388">MAISRRKAVKLSSRLQSQGGSNFRKVDLKRAIDGAQRVGMDIGAVEIRPDGTITIRAAGEVASSSNELFERWEERL</sequence>